<evidence type="ECO:0000313" key="2">
    <source>
        <dbReference type="EMBL" id="KAK2612590.1"/>
    </source>
</evidence>
<name>A0AAJ0CZW8_9HYPO</name>
<proteinExistence type="predicted"/>
<feature type="compositionally biased region" description="Basic residues" evidence="1">
    <location>
        <begin position="248"/>
        <end position="257"/>
    </location>
</feature>
<protein>
    <submittedName>
        <fullName evidence="2">Uncharacterized protein</fullName>
    </submittedName>
</protein>
<dbReference type="AlphaFoldDB" id="A0AAJ0CZW8"/>
<feature type="region of interest" description="Disordered" evidence="1">
    <location>
        <begin position="236"/>
        <end position="271"/>
    </location>
</feature>
<evidence type="ECO:0000313" key="3">
    <source>
        <dbReference type="Proteomes" id="UP001251528"/>
    </source>
</evidence>
<sequence length="271" mass="30735">MDISEDTFTALVARGKAKYDHLVTSVQRNGYNFKSLPNIIPRYHTRMELPSSPSISEREVEALHDTGYLNDEFVLIFVCNSGATDAVPPYQNYIDASGKSMLCCYNYAEKDRFNGQSEQIFWSDLMAVCYHTVMRQHGQSTKNLETVWRISIKNEITKGVIKRFVSKPRSVKYFELGTEFFALLGTVNGSGVARMLATYPQMFGRRIIARVGVFRHNADQSALCWHLEPAPEPVPKIAPVLPSSPSRKQLRRHKKSLSKGLASEDFSRDFV</sequence>
<organism evidence="2 3">
    <name type="scientific">Conoideocrella luteorostrata</name>
    <dbReference type="NCBI Taxonomy" id="1105319"/>
    <lineage>
        <taxon>Eukaryota</taxon>
        <taxon>Fungi</taxon>
        <taxon>Dikarya</taxon>
        <taxon>Ascomycota</taxon>
        <taxon>Pezizomycotina</taxon>
        <taxon>Sordariomycetes</taxon>
        <taxon>Hypocreomycetidae</taxon>
        <taxon>Hypocreales</taxon>
        <taxon>Clavicipitaceae</taxon>
        <taxon>Conoideocrella</taxon>
    </lineage>
</organism>
<comment type="caution">
    <text evidence="2">The sequence shown here is derived from an EMBL/GenBank/DDBJ whole genome shotgun (WGS) entry which is preliminary data.</text>
</comment>
<gene>
    <name evidence="2" type="ORF">QQS21_001361</name>
</gene>
<dbReference type="EMBL" id="JASWJB010000014">
    <property type="protein sequence ID" value="KAK2612590.1"/>
    <property type="molecule type" value="Genomic_DNA"/>
</dbReference>
<reference evidence="2" key="1">
    <citation type="submission" date="2023-06" db="EMBL/GenBank/DDBJ databases">
        <title>Conoideocrella luteorostrata (Hypocreales: Clavicipitaceae), a potential biocontrol fungus for elongate hemlock scale in United States Christmas tree production areas.</title>
        <authorList>
            <person name="Barrett H."/>
            <person name="Lovett B."/>
            <person name="Macias A.M."/>
            <person name="Stajich J.E."/>
            <person name="Kasson M.T."/>
        </authorList>
    </citation>
    <scope>NUCLEOTIDE SEQUENCE</scope>
    <source>
        <strain evidence="2">ARSEF 14590</strain>
    </source>
</reference>
<evidence type="ECO:0000256" key="1">
    <source>
        <dbReference type="SAM" id="MobiDB-lite"/>
    </source>
</evidence>
<keyword evidence="3" id="KW-1185">Reference proteome</keyword>
<dbReference type="Proteomes" id="UP001251528">
    <property type="component" value="Unassembled WGS sequence"/>
</dbReference>
<accession>A0AAJ0CZW8</accession>